<feature type="compositionally biased region" description="Basic and acidic residues" evidence="3">
    <location>
        <begin position="72"/>
        <end position="85"/>
    </location>
</feature>
<dbReference type="KEGG" id="palo:E6C60_3234"/>
<evidence type="ECO:0000259" key="4">
    <source>
        <dbReference type="PROSITE" id="PS50983"/>
    </source>
</evidence>
<evidence type="ECO:0000256" key="2">
    <source>
        <dbReference type="SAM" id="Coils"/>
    </source>
</evidence>
<keyword evidence="2" id="KW-0175">Coiled coil</keyword>
<dbReference type="PROSITE" id="PS50983">
    <property type="entry name" value="FE_B12_PBP"/>
    <property type="match status" value="1"/>
</dbReference>
<dbReference type="PANTHER" id="PTHR30535:SF34">
    <property type="entry name" value="MOLYBDATE-BINDING PROTEIN MOLA"/>
    <property type="match status" value="1"/>
</dbReference>
<dbReference type="CDD" id="cd01143">
    <property type="entry name" value="YvrC"/>
    <property type="match status" value="1"/>
</dbReference>
<evidence type="ECO:0000313" key="5">
    <source>
        <dbReference type="EMBL" id="QCT03945.1"/>
    </source>
</evidence>
<dbReference type="EMBL" id="CP040396">
    <property type="protein sequence ID" value="QCT03945.1"/>
    <property type="molecule type" value="Genomic_DNA"/>
</dbReference>
<protein>
    <submittedName>
        <fullName evidence="5">Periplasmic binding protein</fullName>
    </submittedName>
</protein>
<feature type="domain" description="Fe/B12 periplasmic-binding" evidence="4">
    <location>
        <begin position="108"/>
        <end position="359"/>
    </location>
</feature>
<name>A0A4P8XNU0_9BACL</name>
<proteinExistence type="inferred from homology"/>
<dbReference type="Gene3D" id="3.40.50.1980">
    <property type="entry name" value="Nitrogenase molybdenum iron protein domain"/>
    <property type="match status" value="2"/>
</dbReference>
<dbReference type="InterPro" id="IPR002491">
    <property type="entry name" value="ABC_transptr_periplasmic_BD"/>
</dbReference>
<feature type="compositionally biased region" description="Polar residues" evidence="3">
    <location>
        <begin position="55"/>
        <end position="68"/>
    </location>
</feature>
<evidence type="ECO:0000256" key="1">
    <source>
        <dbReference type="ARBA" id="ARBA00008814"/>
    </source>
</evidence>
<dbReference type="SUPFAM" id="SSF53807">
    <property type="entry name" value="Helical backbone' metal receptor"/>
    <property type="match status" value="1"/>
</dbReference>
<evidence type="ECO:0000313" key="6">
    <source>
        <dbReference type="Proteomes" id="UP000300879"/>
    </source>
</evidence>
<sequence>MNDVKVEQAVYLEIIQIRGEKPMNKMLKFGSTLLMTMMLAMMLAACTSPAEENETQPAQQEQSQGSEANNDETQKEEGKDSEADKTVYPLTVKDATGTEMTFEAAPAKVVSLSPSETEKLFALGLDEQIVGVSEVDDYPEAAKSKPKMGGYESDVEAIVASGADVVFTAAMNEDNINKLRDLDVKLFVNDPKTIAEVMDNIALVGEITDRKAQAKEITDQMQQELDMVKNAVKDVKEEDKKTVYVEFSPGWTVGSGTYLDEMLKLSNAINAAGEAEGWFEVSEENIIAANPDVILYSANVMDENNQSLDQLIQSRSGWDQIQAIQDGQLFKLDDNLISRPGPRVTQGLIEVAKAIYPDLMTP</sequence>
<dbReference type="Proteomes" id="UP000300879">
    <property type="component" value="Chromosome"/>
</dbReference>
<comment type="similarity">
    <text evidence="1">Belongs to the bacterial solute-binding protein 8 family.</text>
</comment>
<keyword evidence="6" id="KW-1185">Reference proteome</keyword>
<dbReference type="Pfam" id="PF01497">
    <property type="entry name" value="Peripla_BP_2"/>
    <property type="match status" value="1"/>
</dbReference>
<gene>
    <name evidence="5" type="ORF">E6C60_3234</name>
</gene>
<feature type="coiled-coil region" evidence="2">
    <location>
        <begin position="211"/>
        <end position="238"/>
    </location>
</feature>
<accession>A0A4P8XNU0</accession>
<reference evidence="5 6" key="1">
    <citation type="submission" date="2019-05" db="EMBL/GenBank/DDBJ databases">
        <authorList>
            <person name="Chen C."/>
        </authorList>
    </citation>
    <scope>NUCLEOTIDE SEQUENCE [LARGE SCALE GENOMIC DNA]</scope>
    <source>
        <strain evidence="5 6">HB172198</strain>
    </source>
</reference>
<organism evidence="5 6">
    <name type="scientific">Paenibacillus algicola</name>
    <dbReference type="NCBI Taxonomy" id="2565926"/>
    <lineage>
        <taxon>Bacteria</taxon>
        <taxon>Bacillati</taxon>
        <taxon>Bacillota</taxon>
        <taxon>Bacilli</taxon>
        <taxon>Bacillales</taxon>
        <taxon>Paenibacillaceae</taxon>
        <taxon>Paenibacillus</taxon>
    </lineage>
</organism>
<dbReference type="AlphaFoldDB" id="A0A4P8XNU0"/>
<dbReference type="GO" id="GO:0071281">
    <property type="term" value="P:cellular response to iron ion"/>
    <property type="evidence" value="ECO:0007669"/>
    <property type="project" value="TreeGrafter"/>
</dbReference>
<dbReference type="PANTHER" id="PTHR30535">
    <property type="entry name" value="VITAMIN B12-BINDING PROTEIN"/>
    <property type="match status" value="1"/>
</dbReference>
<dbReference type="InterPro" id="IPR050902">
    <property type="entry name" value="ABC_Transporter_SBP"/>
</dbReference>
<evidence type="ECO:0000256" key="3">
    <source>
        <dbReference type="SAM" id="MobiDB-lite"/>
    </source>
</evidence>
<feature type="region of interest" description="Disordered" evidence="3">
    <location>
        <begin position="48"/>
        <end position="88"/>
    </location>
</feature>